<gene>
    <name evidence="1" type="ordered locus">NSE_0030</name>
</gene>
<dbReference type="AlphaFoldDB" id="Q2GF23"/>
<evidence type="ECO:0000313" key="2">
    <source>
        <dbReference type="Proteomes" id="UP000001942"/>
    </source>
</evidence>
<dbReference type="KEGG" id="nse:NSE_0030"/>
<reference evidence="1 2" key="1">
    <citation type="journal article" date="2006" name="PLoS Genet.">
        <title>Comparative genomics of emerging human ehrlichiosis agents.</title>
        <authorList>
            <person name="Dunning Hotopp J.C."/>
            <person name="Lin M."/>
            <person name="Madupu R."/>
            <person name="Crabtree J."/>
            <person name="Angiuoli S.V."/>
            <person name="Eisen J.A."/>
            <person name="Seshadri R."/>
            <person name="Ren Q."/>
            <person name="Wu M."/>
            <person name="Utterback T.R."/>
            <person name="Smith S."/>
            <person name="Lewis M."/>
            <person name="Khouri H."/>
            <person name="Zhang C."/>
            <person name="Niu H."/>
            <person name="Lin Q."/>
            <person name="Ohashi N."/>
            <person name="Zhi N."/>
            <person name="Nelson W."/>
            <person name="Brinkac L.M."/>
            <person name="Dodson R.J."/>
            <person name="Rosovitz M.J."/>
            <person name="Sundaram J."/>
            <person name="Daugherty S.C."/>
            <person name="Davidsen T."/>
            <person name="Durkin A.S."/>
            <person name="Gwinn M."/>
            <person name="Haft D.H."/>
            <person name="Selengut J.D."/>
            <person name="Sullivan S.A."/>
            <person name="Zafar N."/>
            <person name="Zhou L."/>
            <person name="Benahmed F."/>
            <person name="Forberger H."/>
            <person name="Halpin R."/>
            <person name="Mulligan S."/>
            <person name="Robinson J."/>
            <person name="White O."/>
            <person name="Rikihisa Y."/>
            <person name="Tettelin H."/>
        </authorList>
    </citation>
    <scope>NUCLEOTIDE SEQUENCE [LARGE SCALE GENOMIC DNA]</scope>
    <source>
        <strain evidence="2">ATCC VR-367 / Miyayama</strain>
    </source>
</reference>
<dbReference type="Proteomes" id="UP000001942">
    <property type="component" value="Chromosome"/>
</dbReference>
<proteinExistence type="predicted"/>
<protein>
    <submittedName>
        <fullName evidence="1">Uncharacterized protein</fullName>
    </submittedName>
</protein>
<dbReference type="STRING" id="222891.NSE_0030"/>
<keyword evidence="2" id="KW-1185">Reference proteome</keyword>
<evidence type="ECO:0000313" key="1">
    <source>
        <dbReference type="EMBL" id="ABD46144.1"/>
    </source>
</evidence>
<accession>Q2GF23</accession>
<organism evidence="1 2">
    <name type="scientific">Ehrlichia sennetsu (strain ATCC VR-367 / Miyayama)</name>
    <name type="common">Neorickettsia sennetsu</name>
    <dbReference type="NCBI Taxonomy" id="222891"/>
    <lineage>
        <taxon>Bacteria</taxon>
        <taxon>Pseudomonadati</taxon>
        <taxon>Pseudomonadota</taxon>
        <taxon>Alphaproteobacteria</taxon>
        <taxon>Rickettsiales</taxon>
        <taxon>Anaplasmataceae</taxon>
        <taxon>Ehrlichia</taxon>
    </lineage>
</organism>
<dbReference type="HOGENOM" id="CLU_3254674_0_0_5"/>
<sequence>MHLPSYCKILDIYESEPSSLHCLGTNISGFNKILRRSSVIHN</sequence>
<dbReference type="EMBL" id="CP000237">
    <property type="protein sequence ID" value="ABD46144.1"/>
    <property type="molecule type" value="Genomic_DNA"/>
</dbReference>
<name>Q2GF23_EHRS3</name>